<dbReference type="InterPro" id="IPR017853">
    <property type="entry name" value="GH"/>
</dbReference>
<keyword evidence="4" id="KW-1185">Reference proteome</keyword>
<dbReference type="Gene3D" id="2.60.120.260">
    <property type="entry name" value="Galactose-binding domain-like"/>
    <property type="match status" value="1"/>
</dbReference>
<gene>
    <name evidence="3" type="ORF">Q31a_48270</name>
</gene>
<evidence type="ECO:0000256" key="1">
    <source>
        <dbReference type="SAM" id="MobiDB-lite"/>
    </source>
</evidence>
<name>A0A518GCZ5_9BACT</name>
<dbReference type="Proteomes" id="UP000318017">
    <property type="component" value="Chromosome"/>
</dbReference>
<feature type="signal peptide" evidence="2">
    <location>
        <begin position="1"/>
        <end position="25"/>
    </location>
</feature>
<proteinExistence type="predicted"/>
<evidence type="ECO:0000256" key="2">
    <source>
        <dbReference type="SAM" id="SignalP"/>
    </source>
</evidence>
<dbReference type="RefSeq" id="WP_145082597.1">
    <property type="nucleotide sequence ID" value="NZ_CP036298.1"/>
</dbReference>
<dbReference type="SUPFAM" id="SSF51445">
    <property type="entry name" value="(Trans)glycosidases"/>
    <property type="match status" value="1"/>
</dbReference>
<dbReference type="KEGG" id="ahel:Q31a_48270"/>
<evidence type="ECO:0000313" key="3">
    <source>
        <dbReference type="EMBL" id="QDV26453.1"/>
    </source>
</evidence>
<keyword evidence="2" id="KW-0732">Signal</keyword>
<accession>A0A518GCZ5</accession>
<reference evidence="3 4" key="1">
    <citation type="submission" date="2019-02" db="EMBL/GenBank/DDBJ databases">
        <title>Deep-cultivation of Planctomycetes and their phenomic and genomic characterization uncovers novel biology.</title>
        <authorList>
            <person name="Wiegand S."/>
            <person name="Jogler M."/>
            <person name="Boedeker C."/>
            <person name="Pinto D."/>
            <person name="Vollmers J."/>
            <person name="Rivas-Marin E."/>
            <person name="Kohn T."/>
            <person name="Peeters S.H."/>
            <person name="Heuer A."/>
            <person name="Rast P."/>
            <person name="Oberbeckmann S."/>
            <person name="Bunk B."/>
            <person name="Jeske O."/>
            <person name="Meyerdierks A."/>
            <person name="Storesund J.E."/>
            <person name="Kallscheuer N."/>
            <person name="Luecker S."/>
            <person name="Lage O.M."/>
            <person name="Pohl T."/>
            <person name="Merkel B.J."/>
            <person name="Hornburger P."/>
            <person name="Mueller R.-W."/>
            <person name="Bruemmer F."/>
            <person name="Labrenz M."/>
            <person name="Spormann A.M."/>
            <person name="Op den Camp H."/>
            <person name="Overmann J."/>
            <person name="Amann R."/>
            <person name="Jetten M.S.M."/>
            <person name="Mascher T."/>
            <person name="Medema M.H."/>
            <person name="Devos D.P."/>
            <person name="Kaster A.-K."/>
            <person name="Ovreas L."/>
            <person name="Rohde M."/>
            <person name="Galperin M.Y."/>
            <person name="Jogler C."/>
        </authorList>
    </citation>
    <scope>NUCLEOTIDE SEQUENCE [LARGE SCALE GENOMIC DNA]</scope>
    <source>
        <strain evidence="3 4">Q31a</strain>
    </source>
</reference>
<dbReference type="EMBL" id="CP036298">
    <property type="protein sequence ID" value="QDV26453.1"/>
    <property type="molecule type" value="Genomic_DNA"/>
</dbReference>
<feature type="region of interest" description="Disordered" evidence="1">
    <location>
        <begin position="672"/>
        <end position="693"/>
    </location>
</feature>
<organism evidence="3 4">
    <name type="scientific">Aureliella helgolandensis</name>
    <dbReference type="NCBI Taxonomy" id="2527968"/>
    <lineage>
        <taxon>Bacteria</taxon>
        <taxon>Pseudomonadati</taxon>
        <taxon>Planctomycetota</taxon>
        <taxon>Planctomycetia</taxon>
        <taxon>Pirellulales</taxon>
        <taxon>Pirellulaceae</taxon>
        <taxon>Aureliella</taxon>
    </lineage>
</organism>
<dbReference type="Gene3D" id="3.20.20.80">
    <property type="entry name" value="Glycosidases"/>
    <property type="match status" value="1"/>
</dbReference>
<dbReference type="AlphaFoldDB" id="A0A518GCZ5"/>
<dbReference type="OrthoDB" id="9146353at2"/>
<protein>
    <recommendedName>
        <fullName evidence="5">Glycoside hydrolase family 42 N-terminal domain-containing protein</fullName>
    </recommendedName>
</protein>
<feature type="chain" id="PRO_5022095222" description="Glycoside hydrolase family 42 N-terminal domain-containing protein" evidence="2">
    <location>
        <begin position="26"/>
        <end position="890"/>
    </location>
</feature>
<sequence length="890" mass="98288" precursor="true">MRPCVAFSFLTAVVLSTICVAECQAQELIWVEGENAVSDTMQDNGWYNSVRKTELSGGAWLSHFKGGEMPVATYHFEASVAGEHEFWLRANPVTAELRVRINGGDWQSISLAENEQNINIASDGRPDLRFVAWVKAGMLPLQAGENVLEVRFESKNNHHGGLDCFVLSRTPFLPQGNRKPGQKLGLADPGKWAFEPDRDLFSTEALLDLSYLNEKPAGKNGRVRRSPNGADFVDGSGKPLRFWAVNTGVQFRDDVAVVDEHARWLAKRGVNMVRHHGHLAPGPGAPLTDVNQEDIDAAWRLVGAMKKHGIYVTLSPYWAVSVKPQPAWGLKSSDGENLTGLIFFDKQLQDAYKGWLRALMTRPNPHTGIPLAEDPTVALFQIQNEDSLLFWTESSIQGEQRKELARQFGDWLVKKYGSLDKATQAWGGATGVQGDDFSNRTVMPQKIWNLTQSQSGAMAARFDDQLHFYTQLMYDFNLEISRFLKEDLGYDGLINAGNWRTADSAKLLDAERYAYSANDVIGVNRYYNGGQHANPTESHKAGYLISEGDTFRGESALKRPWDFPLALRQVQGHPMIISESAWVPPLRYQSEGPFLVAAYGALTGFDIFYWFSTDDIGFGPPMGKWQISSPAQLGMFPAAALMFRQGYVQQGKPVLVEHRSLDEVWSRTSPLLPEEAGFDPNRDSRTPANSAEAAAQGRVTPLTYLVGGVEVEFSEGKTELADLTTFIDSTARSVRSITGELTWNYGDGLCTLNAPKANGVTGNLAAAGRVVLDALTVDGRNQYATVLAVAVDDQELSNSTQVLVQIGTIARPYGWQTTPDKDDSERITDRGGSPWNIEDSDIEIQLANRTLSKATQLDANGLAVKDLTMRRTPDGLTLKLPSDAMYVLLR</sequence>
<evidence type="ECO:0000313" key="4">
    <source>
        <dbReference type="Proteomes" id="UP000318017"/>
    </source>
</evidence>
<evidence type="ECO:0008006" key="5">
    <source>
        <dbReference type="Google" id="ProtNLM"/>
    </source>
</evidence>